<comment type="caution">
    <text evidence="3">The sequence shown here is derived from an EMBL/GenBank/DDBJ whole genome shotgun (WGS) entry which is preliminary data.</text>
</comment>
<evidence type="ECO:0000313" key="3">
    <source>
        <dbReference type="EMBL" id="PWA81093.1"/>
    </source>
</evidence>
<feature type="domain" description="CAAX prenyl protease 2/Lysostaphin resistance protein A-like" evidence="2">
    <location>
        <begin position="253"/>
        <end position="339"/>
    </location>
</feature>
<feature type="transmembrane region" description="Helical" evidence="1">
    <location>
        <begin position="114"/>
        <end position="136"/>
    </location>
</feature>
<proteinExistence type="predicted"/>
<dbReference type="InterPro" id="IPR003675">
    <property type="entry name" value="Rce1/LyrA-like_dom"/>
</dbReference>
<feature type="transmembrane region" description="Helical" evidence="1">
    <location>
        <begin position="202"/>
        <end position="227"/>
    </location>
</feature>
<dbReference type="EMBL" id="PKPP01001635">
    <property type="protein sequence ID" value="PWA81093.1"/>
    <property type="molecule type" value="Genomic_DNA"/>
</dbReference>
<evidence type="ECO:0000256" key="1">
    <source>
        <dbReference type="SAM" id="Phobius"/>
    </source>
</evidence>
<accession>A0A2U1P5P7</accession>
<dbReference type="GO" id="GO:0004175">
    <property type="term" value="F:endopeptidase activity"/>
    <property type="evidence" value="ECO:0007669"/>
    <property type="project" value="UniProtKB-ARBA"/>
</dbReference>
<dbReference type="PANTHER" id="PTHR43592">
    <property type="entry name" value="CAAX AMINO TERMINAL PROTEASE"/>
    <property type="match status" value="1"/>
</dbReference>
<protein>
    <submittedName>
        <fullName evidence="3">CAAX amino terminal protease family protein</fullName>
    </submittedName>
</protein>
<keyword evidence="3" id="KW-0645">Protease</keyword>
<dbReference type="AlphaFoldDB" id="A0A2U1P5P7"/>
<keyword evidence="1" id="KW-1133">Transmembrane helix</keyword>
<name>A0A2U1P5P7_ARTAN</name>
<evidence type="ECO:0000313" key="4">
    <source>
        <dbReference type="Proteomes" id="UP000245207"/>
    </source>
</evidence>
<feature type="transmembrane region" description="Helical" evidence="1">
    <location>
        <begin position="283"/>
        <end position="300"/>
    </location>
</feature>
<dbReference type="GO" id="GO:0080120">
    <property type="term" value="P:CAAX-box protein maturation"/>
    <property type="evidence" value="ECO:0007669"/>
    <property type="project" value="UniProtKB-ARBA"/>
</dbReference>
<keyword evidence="1" id="KW-0812">Transmembrane</keyword>
<keyword evidence="4" id="KW-1185">Reference proteome</keyword>
<dbReference type="GO" id="GO:0006508">
    <property type="term" value="P:proteolysis"/>
    <property type="evidence" value="ECO:0007669"/>
    <property type="project" value="UniProtKB-KW"/>
</dbReference>
<evidence type="ECO:0000259" key="2">
    <source>
        <dbReference type="Pfam" id="PF02517"/>
    </source>
</evidence>
<feature type="transmembrane region" description="Helical" evidence="1">
    <location>
        <begin position="239"/>
        <end position="263"/>
    </location>
</feature>
<dbReference type="Pfam" id="PF02517">
    <property type="entry name" value="Rce1-like"/>
    <property type="match status" value="1"/>
</dbReference>
<dbReference type="STRING" id="35608.A0A2U1P5P7"/>
<dbReference type="PANTHER" id="PTHR43592:SF15">
    <property type="entry name" value="CAAX AMINO TERMINAL PROTEASE FAMILY PROTEIN"/>
    <property type="match status" value="1"/>
</dbReference>
<feature type="transmembrane region" description="Helical" evidence="1">
    <location>
        <begin position="335"/>
        <end position="353"/>
    </location>
</feature>
<reference evidence="3 4" key="1">
    <citation type="journal article" date="2018" name="Mol. Plant">
        <title>The genome of Artemisia annua provides insight into the evolution of Asteraceae family and artemisinin biosynthesis.</title>
        <authorList>
            <person name="Shen Q."/>
            <person name="Zhang L."/>
            <person name="Liao Z."/>
            <person name="Wang S."/>
            <person name="Yan T."/>
            <person name="Shi P."/>
            <person name="Liu M."/>
            <person name="Fu X."/>
            <person name="Pan Q."/>
            <person name="Wang Y."/>
            <person name="Lv Z."/>
            <person name="Lu X."/>
            <person name="Zhang F."/>
            <person name="Jiang W."/>
            <person name="Ma Y."/>
            <person name="Chen M."/>
            <person name="Hao X."/>
            <person name="Li L."/>
            <person name="Tang Y."/>
            <person name="Lv G."/>
            <person name="Zhou Y."/>
            <person name="Sun X."/>
            <person name="Brodelius P.E."/>
            <person name="Rose J.K.C."/>
            <person name="Tang K."/>
        </authorList>
    </citation>
    <scope>NUCLEOTIDE SEQUENCE [LARGE SCALE GENOMIC DNA]</scope>
    <source>
        <strain evidence="4">cv. Huhao1</strain>
        <tissue evidence="3">Leaf</tissue>
    </source>
</reference>
<sequence length="363" mass="39517">MVSSPITTATSSSYYTQSSLLFTPSLKLKLKQTHFYPSSSSSFSIKNTFHRNTLLTSPSPSRAYNLRHVTCGNKHVLKRGVSSVCFYNSNDSSNGKGDGLDWPILRRWDVPWEWYTVSLTSLACGLSFVLTGLLAAAAQPYLGFQIGDLSLDEKAELLFVDQAFATAVVLATLYSITNTSKENPDDVYRYDLRDPFNLQSGWLLWAGIGLIGALVSVSLAGVAMSFFNGDPPQRETDALARLLPLIGSSSASTAYLVGITGVLAPVLEENVFRGFLMVALTKWVPTPVSIVISAAVFSAAHLTPGQFPQLFILGTALGVSYAQTRNLLTPITIHALWNSGVILLLTFLQIQGYDIKELLQMSQ</sequence>
<dbReference type="Proteomes" id="UP000245207">
    <property type="component" value="Unassembled WGS sequence"/>
</dbReference>
<dbReference type="OrthoDB" id="548974at2759"/>
<keyword evidence="3" id="KW-0378">Hydrolase</keyword>
<gene>
    <name evidence="3" type="ORF">CTI12_AA190150</name>
</gene>
<keyword evidence="1" id="KW-0472">Membrane</keyword>
<feature type="transmembrane region" description="Helical" evidence="1">
    <location>
        <begin position="157"/>
        <end position="176"/>
    </location>
</feature>
<organism evidence="3 4">
    <name type="scientific">Artemisia annua</name>
    <name type="common">Sweet wormwood</name>
    <dbReference type="NCBI Taxonomy" id="35608"/>
    <lineage>
        <taxon>Eukaryota</taxon>
        <taxon>Viridiplantae</taxon>
        <taxon>Streptophyta</taxon>
        <taxon>Embryophyta</taxon>
        <taxon>Tracheophyta</taxon>
        <taxon>Spermatophyta</taxon>
        <taxon>Magnoliopsida</taxon>
        <taxon>eudicotyledons</taxon>
        <taxon>Gunneridae</taxon>
        <taxon>Pentapetalae</taxon>
        <taxon>asterids</taxon>
        <taxon>campanulids</taxon>
        <taxon>Asterales</taxon>
        <taxon>Asteraceae</taxon>
        <taxon>Asteroideae</taxon>
        <taxon>Anthemideae</taxon>
        <taxon>Artemisiinae</taxon>
        <taxon>Artemisia</taxon>
    </lineage>
</organism>